<evidence type="ECO:0000313" key="11">
    <source>
        <dbReference type="EMBL" id="KAE9137866.1"/>
    </source>
</evidence>
<keyword evidence="6" id="KW-0695">RNA-directed DNA polymerase</keyword>
<evidence type="ECO:0000313" key="20">
    <source>
        <dbReference type="Proteomes" id="UP000437068"/>
    </source>
</evidence>
<evidence type="ECO:0000313" key="22">
    <source>
        <dbReference type="Proteomes" id="UP000440732"/>
    </source>
</evidence>
<dbReference type="GO" id="GO:0016787">
    <property type="term" value="F:hydrolase activity"/>
    <property type="evidence" value="ECO:0007669"/>
    <property type="project" value="UniProtKB-KW"/>
</dbReference>
<evidence type="ECO:0000313" key="9">
    <source>
        <dbReference type="EMBL" id="KAE9029467.1"/>
    </source>
</evidence>
<protein>
    <recommendedName>
        <fullName evidence="7">Reverse transcriptase RNase H-like domain-containing protein</fullName>
    </recommendedName>
</protein>
<evidence type="ECO:0000313" key="10">
    <source>
        <dbReference type="EMBL" id="KAE9123964.1"/>
    </source>
</evidence>
<dbReference type="Proteomes" id="UP000440367">
    <property type="component" value="Unassembled WGS sequence"/>
</dbReference>
<evidence type="ECO:0000313" key="21">
    <source>
        <dbReference type="Proteomes" id="UP000440367"/>
    </source>
</evidence>
<keyword evidence="5" id="KW-0378">Hydrolase</keyword>
<evidence type="ECO:0000313" key="14">
    <source>
        <dbReference type="EMBL" id="KAE9250902.1"/>
    </source>
</evidence>
<dbReference type="OrthoDB" id="117972at2759"/>
<dbReference type="EMBL" id="QXGE01000032">
    <property type="protein sequence ID" value="KAE9328575.1"/>
    <property type="molecule type" value="Genomic_DNA"/>
</dbReference>
<evidence type="ECO:0000313" key="15">
    <source>
        <dbReference type="EMBL" id="KAE9255100.1"/>
    </source>
</evidence>
<evidence type="ECO:0000256" key="1">
    <source>
        <dbReference type="ARBA" id="ARBA00022679"/>
    </source>
</evidence>
<dbReference type="Proteomes" id="UP000433483">
    <property type="component" value="Unassembled WGS sequence"/>
</dbReference>
<comment type="caution">
    <text evidence="13">The sequence shown here is derived from an EMBL/GenBank/DDBJ whole genome shotgun (WGS) entry which is preliminary data.</text>
</comment>
<evidence type="ECO:0000256" key="5">
    <source>
        <dbReference type="ARBA" id="ARBA00022801"/>
    </source>
</evidence>
<dbReference type="Proteomes" id="UP000440732">
    <property type="component" value="Unassembled WGS sequence"/>
</dbReference>
<dbReference type="Proteomes" id="UP000488956">
    <property type="component" value="Unassembled WGS sequence"/>
</dbReference>
<dbReference type="EMBL" id="QXGB01000061">
    <property type="protein sequence ID" value="KAE9233504.1"/>
    <property type="molecule type" value="Genomic_DNA"/>
</dbReference>
<evidence type="ECO:0000256" key="3">
    <source>
        <dbReference type="ARBA" id="ARBA00022722"/>
    </source>
</evidence>
<dbReference type="EMBL" id="QXGA01000295">
    <property type="protein sequence ID" value="KAE9148357.1"/>
    <property type="molecule type" value="Genomic_DNA"/>
</dbReference>
<evidence type="ECO:0000313" key="27">
    <source>
        <dbReference type="Proteomes" id="UP000488956"/>
    </source>
</evidence>
<evidence type="ECO:0000313" key="16">
    <source>
        <dbReference type="EMBL" id="KAE9328575.1"/>
    </source>
</evidence>
<dbReference type="EMBL" id="QXFZ01000040">
    <property type="protein sequence ID" value="KAE9137866.1"/>
    <property type="molecule type" value="Genomic_DNA"/>
</dbReference>
<dbReference type="InterPro" id="IPR021109">
    <property type="entry name" value="Peptidase_aspartic_dom_sf"/>
</dbReference>
<dbReference type="Proteomes" id="UP000441208">
    <property type="component" value="Unassembled WGS sequence"/>
</dbReference>
<dbReference type="Proteomes" id="UP000486351">
    <property type="component" value="Unassembled WGS sequence"/>
</dbReference>
<dbReference type="Proteomes" id="UP000460718">
    <property type="component" value="Unassembled WGS sequence"/>
</dbReference>
<gene>
    <name evidence="16" type="ORF">PF001_g1323</name>
    <name evidence="15" type="ORF">PF002_g2512</name>
    <name evidence="14" type="ORF">PF004_g2728</name>
    <name evidence="13" type="ORF">PF005_g2285</name>
    <name evidence="12" type="ORF">PF006_g7037</name>
    <name evidence="11" type="ORF">PF007_g1643</name>
    <name evidence="17" type="ORF">PF008_g7239</name>
    <name evidence="8" type="ORF">PF009_g2479</name>
    <name evidence="10" type="ORF">PF010_g6201</name>
    <name evidence="9" type="ORF">PF011_g1066</name>
</gene>
<keyword evidence="2" id="KW-0548">Nucleotidyltransferase</keyword>
<evidence type="ECO:0000313" key="13">
    <source>
        <dbReference type="EMBL" id="KAE9233504.1"/>
    </source>
</evidence>
<reference evidence="18 19" key="1">
    <citation type="submission" date="2018-08" db="EMBL/GenBank/DDBJ databases">
        <title>Genomic investigation of the strawberry pathogen Phytophthora fragariae indicates pathogenicity is determined by transcriptional variation in three key races.</title>
        <authorList>
            <person name="Adams T.M."/>
            <person name="Armitage A.D."/>
            <person name="Sobczyk M.K."/>
            <person name="Bates H.J."/>
            <person name="Dunwell J.M."/>
            <person name="Nellist C.F."/>
            <person name="Harrison R.J."/>
        </authorList>
    </citation>
    <scope>NUCLEOTIDE SEQUENCE [LARGE SCALE GENOMIC DNA]</scope>
    <source>
        <strain evidence="16 20">A4</strain>
        <strain evidence="15 21">BC-1</strain>
        <strain evidence="14 25">BC-23</strain>
        <strain evidence="13 19">NOV-27</strain>
        <strain evidence="12 22">NOV-5</strain>
        <strain evidence="11 23">NOV-71</strain>
        <strain evidence="17 26">NOV-77</strain>
        <strain evidence="8 18">NOV-9</strain>
        <strain evidence="10 27">ONT-3</strain>
        <strain evidence="9 24">SCRP245</strain>
    </source>
</reference>
<dbReference type="EMBL" id="QXFY01000302">
    <property type="protein sequence ID" value="KAE9348657.1"/>
    <property type="molecule type" value="Genomic_DNA"/>
</dbReference>
<evidence type="ECO:0000256" key="2">
    <source>
        <dbReference type="ARBA" id="ARBA00022695"/>
    </source>
</evidence>
<dbReference type="Proteomes" id="UP000476176">
    <property type="component" value="Unassembled WGS sequence"/>
</dbReference>
<dbReference type="Proteomes" id="UP000437068">
    <property type="component" value="Unassembled WGS sequence"/>
</dbReference>
<feature type="domain" description="Reverse transcriptase RNase H-like" evidence="7">
    <location>
        <begin position="97"/>
        <end position="131"/>
    </location>
</feature>
<evidence type="ECO:0000256" key="6">
    <source>
        <dbReference type="ARBA" id="ARBA00022918"/>
    </source>
</evidence>
<evidence type="ECO:0000313" key="23">
    <source>
        <dbReference type="Proteomes" id="UP000441208"/>
    </source>
</evidence>
<keyword evidence="4" id="KW-0255">Endonuclease</keyword>
<dbReference type="EMBL" id="QXFW01000027">
    <property type="protein sequence ID" value="KAE9029467.1"/>
    <property type="molecule type" value="Genomic_DNA"/>
</dbReference>
<dbReference type="AlphaFoldDB" id="A0A6A3ZAW0"/>
<dbReference type="GO" id="GO:0004519">
    <property type="term" value="F:endonuclease activity"/>
    <property type="evidence" value="ECO:0007669"/>
    <property type="project" value="UniProtKB-KW"/>
</dbReference>
<dbReference type="InterPro" id="IPR041373">
    <property type="entry name" value="RT_RNaseH"/>
</dbReference>
<accession>A0A6A3ZAW0</accession>
<keyword evidence="3" id="KW-0540">Nuclease</keyword>
<dbReference type="EMBL" id="QXGC01000080">
    <property type="protein sequence ID" value="KAE9250902.1"/>
    <property type="molecule type" value="Genomic_DNA"/>
</dbReference>
<dbReference type="GO" id="GO:0003964">
    <property type="term" value="F:RNA-directed DNA polymerase activity"/>
    <property type="evidence" value="ECO:0007669"/>
    <property type="project" value="UniProtKB-KW"/>
</dbReference>
<evidence type="ECO:0000256" key="4">
    <source>
        <dbReference type="ARBA" id="ARBA00022759"/>
    </source>
</evidence>
<name>A0A6A3ZAW0_9STRA</name>
<evidence type="ECO:0000313" key="26">
    <source>
        <dbReference type="Proteomes" id="UP000486351"/>
    </source>
</evidence>
<dbReference type="EMBL" id="QXGD01000066">
    <property type="protein sequence ID" value="KAE9255100.1"/>
    <property type="molecule type" value="Genomic_DNA"/>
</dbReference>
<evidence type="ECO:0000313" key="24">
    <source>
        <dbReference type="Proteomes" id="UP000460718"/>
    </source>
</evidence>
<keyword evidence="19" id="KW-1185">Reference proteome</keyword>
<sequence>MLLDCGATTIYASKRWVEKHWLRTTKFSDNNIRVKLGDNQIVEAEVEVLPMEILGSGLNDVFKCVAVVYAIPDEFDYIIEITFFEDMQPQVDWRLDKPPIVETDHKSLEGLFTQKMTNRRLARWYDTLAEYQPMFSYLPGAKKGIADALSRRPDLQPDTKFFHDLSATSFDDTSFSLAISKVSGDSEFISGIKKSYKKERDVQAILAAIKKRKYDSKSKHEHQQHNKYRYYSEANGLLWYVSNTCR</sequence>
<evidence type="ECO:0000259" key="7">
    <source>
        <dbReference type="Pfam" id="PF17917"/>
    </source>
</evidence>
<dbReference type="Pfam" id="PF17917">
    <property type="entry name" value="RT_RNaseH"/>
    <property type="match status" value="1"/>
</dbReference>
<evidence type="ECO:0000313" key="18">
    <source>
        <dbReference type="Proteomes" id="UP000429523"/>
    </source>
</evidence>
<evidence type="ECO:0000313" key="8">
    <source>
        <dbReference type="EMBL" id="KAE8947933.1"/>
    </source>
</evidence>
<dbReference type="EMBL" id="QXFX01000244">
    <property type="protein sequence ID" value="KAE9123964.1"/>
    <property type="molecule type" value="Genomic_DNA"/>
</dbReference>
<dbReference type="EMBL" id="QXGF01000066">
    <property type="protein sequence ID" value="KAE8947933.1"/>
    <property type="molecule type" value="Genomic_DNA"/>
</dbReference>
<dbReference type="Gene3D" id="2.40.70.10">
    <property type="entry name" value="Acid Proteases"/>
    <property type="match status" value="1"/>
</dbReference>
<keyword evidence="1" id="KW-0808">Transferase</keyword>
<evidence type="ECO:0000313" key="17">
    <source>
        <dbReference type="EMBL" id="KAE9348657.1"/>
    </source>
</evidence>
<evidence type="ECO:0000313" key="25">
    <source>
        <dbReference type="Proteomes" id="UP000476176"/>
    </source>
</evidence>
<dbReference type="Proteomes" id="UP000429523">
    <property type="component" value="Unassembled WGS sequence"/>
</dbReference>
<evidence type="ECO:0000313" key="12">
    <source>
        <dbReference type="EMBL" id="KAE9148357.1"/>
    </source>
</evidence>
<evidence type="ECO:0000313" key="19">
    <source>
        <dbReference type="Proteomes" id="UP000433483"/>
    </source>
</evidence>
<organism evidence="13 19">
    <name type="scientific">Phytophthora fragariae</name>
    <dbReference type="NCBI Taxonomy" id="53985"/>
    <lineage>
        <taxon>Eukaryota</taxon>
        <taxon>Sar</taxon>
        <taxon>Stramenopiles</taxon>
        <taxon>Oomycota</taxon>
        <taxon>Peronosporomycetes</taxon>
        <taxon>Peronosporales</taxon>
        <taxon>Peronosporaceae</taxon>
        <taxon>Phytophthora</taxon>
    </lineage>
</organism>
<proteinExistence type="predicted"/>